<feature type="region of interest" description="Disordered" evidence="1">
    <location>
        <begin position="1"/>
        <end position="279"/>
    </location>
</feature>
<feature type="compositionally biased region" description="Basic and acidic residues" evidence="1">
    <location>
        <begin position="172"/>
        <end position="191"/>
    </location>
</feature>
<proteinExistence type="predicted"/>
<feature type="compositionally biased region" description="Polar residues" evidence="1">
    <location>
        <begin position="142"/>
        <end position="151"/>
    </location>
</feature>
<comment type="caution">
    <text evidence="2">The sequence shown here is derived from an EMBL/GenBank/DDBJ whole genome shotgun (WGS) entry which is preliminary data.</text>
</comment>
<organism evidence="2 3">
    <name type="scientific">Scleropages formosus</name>
    <name type="common">Asian bonytongue</name>
    <name type="synonym">Osteoglossum formosum</name>
    <dbReference type="NCBI Taxonomy" id="113540"/>
    <lineage>
        <taxon>Eukaryota</taxon>
        <taxon>Metazoa</taxon>
        <taxon>Chordata</taxon>
        <taxon>Craniata</taxon>
        <taxon>Vertebrata</taxon>
        <taxon>Euteleostomi</taxon>
        <taxon>Actinopterygii</taxon>
        <taxon>Neopterygii</taxon>
        <taxon>Teleostei</taxon>
        <taxon>Osteoglossocephala</taxon>
        <taxon>Osteoglossomorpha</taxon>
        <taxon>Osteoglossiformes</taxon>
        <taxon>Osteoglossidae</taxon>
        <taxon>Scleropages</taxon>
    </lineage>
</organism>
<reference evidence="2 3" key="1">
    <citation type="submission" date="2015-08" db="EMBL/GenBank/DDBJ databases">
        <title>The genome of the Asian arowana (Scleropages formosus).</title>
        <authorList>
            <person name="Tan M.H."/>
            <person name="Gan H.M."/>
            <person name="Croft L.J."/>
            <person name="Austin C.M."/>
        </authorList>
    </citation>
    <scope>NUCLEOTIDE SEQUENCE [LARGE SCALE GENOMIC DNA]</scope>
    <source>
        <strain evidence="2">Aro1</strain>
    </source>
</reference>
<evidence type="ECO:0000313" key="2">
    <source>
        <dbReference type="EMBL" id="KPP76502.1"/>
    </source>
</evidence>
<feature type="compositionally biased region" description="Low complexity" evidence="1">
    <location>
        <begin position="156"/>
        <end position="165"/>
    </location>
</feature>
<gene>
    <name evidence="2" type="ORF">Z043_104145</name>
</gene>
<feature type="non-terminal residue" evidence="2">
    <location>
        <position position="279"/>
    </location>
</feature>
<feature type="compositionally biased region" description="Basic and acidic residues" evidence="1">
    <location>
        <begin position="90"/>
        <end position="105"/>
    </location>
</feature>
<evidence type="ECO:0000313" key="3">
    <source>
        <dbReference type="Proteomes" id="UP000034805"/>
    </source>
</evidence>
<feature type="compositionally biased region" description="Polar residues" evidence="1">
    <location>
        <begin position="257"/>
        <end position="279"/>
    </location>
</feature>
<feature type="compositionally biased region" description="Low complexity" evidence="1">
    <location>
        <begin position="210"/>
        <end position="226"/>
    </location>
</feature>
<name>A0A0P7XMK6_SCLFO</name>
<evidence type="ECO:0000256" key="1">
    <source>
        <dbReference type="SAM" id="MobiDB-lite"/>
    </source>
</evidence>
<dbReference type="EMBL" id="JARO02001095">
    <property type="protein sequence ID" value="KPP76502.1"/>
    <property type="molecule type" value="Genomic_DNA"/>
</dbReference>
<accession>A0A0P7XMK6</accession>
<protein>
    <submittedName>
        <fullName evidence="2">Uncharacterized protein</fullName>
    </submittedName>
</protein>
<sequence length="279" mass="29414">MINKWRGRTPAAQLQTASHEPALHVRPQAPGRTKEKAATTKGSNGLSGTPVGSEAPGANGESIQAEETKEGKSIVEENPVMNFFKTFTKGPKEPEGKTKLEKGSPAKEAVPSATEPKDLEPSPKDSTGGAFSKLFRQKSFKDTQPTTTNGVQEVDAATAAKTAKTVPPPEPPKAETKAEPAAKNIQKEGLKDVPSGLETSAKKPSKGGRFSKLFSSKTAASKASTLEATPPPEQPPKPMEKKKSNLISIFKTKVPQRPQTSKVQAVPASGNSVTVNTEA</sequence>
<feature type="compositionally biased region" description="Basic and acidic residues" evidence="1">
    <location>
        <begin position="66"/>
        <end position="75"/>
    </location>
</feature>
<dbReference type="Proteomes" id="UP000034805">
    <property type="component" value="Unassembled WGS sequence"/>
</dbReference>
<dbReference type="AlphaFoldDB" id="A0A0P7XMK6"/>